<keyword evidence="1" id="KW-1133">Transmembrane helix</keyword>
<reference evidence="2 3" key="1">
    <citation type="submission" date="2007-08" db="EMBL/GenBank/DDBJ databases">
        <title>Complete sequence of Shewanella sediminis HAW-EB3.</title>
        <authorList>
            <consortium name="US DOE Joint Genome Institute"/>
            <person name="Copeland A."/>
            <person name="Lucas S."/>
            <person name="Lapidus A."/>
            <person name="Barry K."/>
            <person name="Glavina del Rio T."/>
            <person name="Dalin E."/>
            <person name="Tice H."/>
            <person name="Pitluck S."/>
            <person name="Chertkov O."/>
            <person name="Brettin T."/>
            <person name="Bruce D."/>
            <person name="Detter J.C."/>
            <person name="Han C."/>
            <person name="Schmutz J."/>
            <person name="Larimer F."/>
            <person name="Land M."/>
            <person name="Hauser L."/>
            <person name="Kyrpides N."/>
            <person name="Kim E."/>
            <person name="Zhao J.-S."/>
            <person name="Richardson P."/>
        </authorList>
    </citation>
    <scope>NUCLEOTIDE SEQUENCE [LARGE SCALE GENOMIC DNA]</scope>
    <source>
        <strain evidence="2 3">HAW-EB3</strain>
    </source>
</reference>
<dbReference type="eggNOG" id="ENOG5031WU7">
    <property type="taxonomic scope" value="Bacteria"/>
</dbReference>
<dbReference type="Proteomes" id="UP000002015">
    <property type="component" value="Chromosome"/>
</dbReference>
<keyword evidence="3" id="KW-1185">Reference proteome</keyword>
<sequence length="262" mass="28626" precursor="true">MISMKALNTLPLCTRHWQSIKSLQAQFKTAQFSTSIIATSASVITAAITAVVIAAYLFPHAAHGQALILDDFLDDAEINPIGISHKLPIFSQEVSFNLPGEWKLAFNKQQAGMYAAEFVPSGQQLRAWSSLFCVQGFEGLSENIEPEAFLDSLATAYAETCEGEVIYNKLGETEVDSLEGFSAILGCTRMPDTHKATRLTANGKTSVPQGEIGHYTAISGVDDLYLLHQSKRGDLFSVDNPPLESLNHREFMSAISPLRLSR</sequence>
<feature type="transmembrane region" description="Helical" evidence="1">
    <location>
        <begin position="36"/>
        <end position="58"/>
    </location>
</feature>
<dbReference type="STRING" id="425104.Ssed_3560"/>
<dbReference type="AlphaFoldDB" id="A8FZ91"/>
<gene>
    <name evidence="2" type="ordered locus">Ssed_3560</name>
</gene>
<evidence type="ECO:0000256" key="1">
    <source>
        <dbReference type="SAM" id="Phobius"/>
    </source>
</evidence>
<evidence type="ECO:0000313" key="2">
    <source>
        <dbReference type="EMBL" id="ABV38164.1"/>
    </source>
</evidence>
<evidence type="ECO:0000313" key="3">
    <source>
        <dbReference type="Proteomes" id="UP000002015"/>
    </source>
</evidence>
<keyword evidence="1" id="KW-0812">Transmembrane</keyword>
<organism evidence="2 3">
    <name type="scientific">Shewanella sediminis (strain HAW-EB3)</name>
    <dbReference type="NCBI Taxonomy" id="425104"/>
    <lineage>
        <taxon>Bacteria</taxon>
        <taxon>Pseudomonadati</taxon>
        <taxon>Pseudomonadota</taxon>
        <taxon>Gammaproteobacteria</taxon>
        <taxon>Alteromonadales</taxon>
        <taxon>Shewanellaceae</taxon>
        <taxon>Shewanella</taxon>
    </lineage>
</organism>
<accession>A8FZ91</accession>
<proteinExistence type="predicted"/>
<name>A8FZ91_SHESH</name>
<dbReference type="KEGG" id="sse:Ssed_3560"/>
<keyword evidence="1" id="KW-0472">Membrane</keyword>
<dbReference type="HOGENOM" id="CLU_1061278_0_0_6"/>
<dbReference type="EMBL" id="CP000821">
    <property type="protein sequence ID" value="ABV38164.1"/>
    <property type="molecule type" value="Genomic_DNA"/>
</dbReference>
<protein>
    <submittedName>
        <fullName evidence="2">Uncharacterized protein</fullName>
    </submittedName>
</protein>